<evidence type="ECO:0000256" key="4">
    <source>
        <dbReference type="SAM" id="Coils"/>
    </source>
</evidence>
<dbReference type="InterPro" id="IPR017871">
    <property type="entry name" value="ABC_transporter-like_CS"/>
</dbReference>
<evidence type="ECO:0000313" key="8">
    <source>
        <dbReference type="Proteomes" id="UP001054902"/>
    </source>
</evidence>
<dbReference type="PROSITE" id="PS00211">
    <property type="entry name" value="ABC_TRANSPORTER_1"/>
    <property type="match status" value="2"/>
</dbReference>
<dbReference type="Pfam" id="PF00005">
    <property type="entry name" value="ABC_tran"/>
    <property type="match status" value="2"/>
</dbReference>
<keyword evidence="8" id="KW-1185">Reference proteome</keyword>
<dbReference type="InterPro" id="IPR050611">
    <property type="entry name" value="ABCF"/>
</dbReference>
<reference evidence="7 8" key="1">
    <citation type="journal article" date="2021" name="Sci. Rep.">
        <title>The genome of the diatom Chaetoceros tenuissimus carries an ancient integrated fragment of an extant virus.</title>
        <authorList>
            <person name="Hongo Y."/>
            <person name="Kimura K."/>
            <person name="Takaki Y."/>
            <person name="Yoshida Y."/>
            <person name="Baba S."/>
            <person name="Kobayashi G."/>
            <person name="Nagasaki K."/>
            <person name="Hano T."/>
            <person name="Tomaru Y."/>
        </authorList>
    </citation>
    <scope>NUCLEOTIDE SEQUENCE [LARGE SCALE GENOMIC DNA]</scope>
    <source>
        <strain evidence="7 8">NIES-3715</strain>
    </source>
</reference>
<dbReference type="InterPro" id="IPR003593">
    <property type="entry name" value="AAA+_ATPase"/>
</dbReference>
<evidence type="ECO:0000256" key="5">
    <source>
        <dbReference type="SAM" id="SignalP"/>
    </source>
</evidence>
<feature type="domain" description="ABC transporter" evidence="6">
    <location>
        <begin position="390"/>
        <end position="628"/>
    </location>
</feature>
<evidence type="ECO:0000313" key="7">
    <source>
        <dbReference type="EMBL" id="GFH55271.1"/>
    </source>
</evidence>
<dbReference type="EMBL" id="BLLK01000047">
    <property type="protein sequence ID" value="GFH55271.1"/>
    <property type="molecule type" value="Genomic_DNA"/>
</dbReference>
<keyword evidence="3" id="KW-0067">ATP-binding</keyword>
<evidence type="ECO:0000256" key="3">
    <source>
        <dbReference type="ARBA" id="ARBA00022840"/>
    </source>
</evidence>
<dbReference type="GO" id="GO:0005524">
    <property type="term" value="F:ATP binding"/>
    <property type="evidence" value="ECO:0007669"/>
    <property type="project" value="UniProtKB-KW"/>
</dbReference>
<accession>A0AAD3CZY6</accession>
<dbReference type="PROSITE" id="PS50893">
    <property type="entry name" value="ABC_TRANSPORTER_2"/>
    <property type="match status" value="2"/>
</dbReference>
<dbReference type="Gene3D" id="3.40.50.300">
    <property type="entry name" value="P-loop containing nucleotide triphosphate hydrolases"/>
    <property type="match status" value="2"/>
</dbReference>
<dbReference type="InterPro" id="IPR027417">
    <property type="entry name" value="P-loop_NTPase"/>
</dbReference>
<organism evidence="7 8">
    <name type="scientific">Chaetoceros tenuissimus</name>
    <dbReference type="NCBI Taxonomy" id="426638"/>
    <lineage>
        <taxon>Eukaryota</taxon>
        <taxon>Sar</taxon>
        <taxon>Stramenopiles</taxon>
        <taxon>Ochrophyta</taxon>
        <taxon>Bacillariophyta</taxon>
        <taxon>Coscinodiscophyceae</taxon>
        <taxon>Chaetocerotophycidae</taxon>
        <taxon>Chaetocerotales</taxon>
        <taxon>Chaetocerotaceae</taxon>
        <taxon>Chaetoceros</taxon>
    </lineage>
</organism>
<feature type="chain" id="PRO_5042023007" description="ABC transporter domain-containing protein" evidence="5">
    <location>
        <begin position="19"/>
        <end position="719"/>
    </location>
</feature>
<dbReference type="InterPro" id="IPR032781">
    <property type="entry name" value="ABC_tran_Xtn"/>
</dbReference>
<dbReference type="CDD" id="cd03221">
    <property type="entry name" value="ABCF_EF-3"/>
    <property type="match status" value="1"/>
</dbReference>
<dbReference type="InterPro" id="IPR032524">
    <property type="entry name" value="ABC_tran_C"/>
</dbReference>
<feature type="coiled-coil region" evidence="4">
    <location>
        <begin position="136"/>
        <end position="163"/>
    </location>
</feature>
<dbReference type="GO" id="GO:0016887">
    <property type="term" value="F:ATP hydrolysis activity"/>
    <property type="evidence" value="ECO:0007669"/>
    <property type="project" value="InterPro"/>
</dbReference>
<keyword evidence="4" id="KW-0175">Coiled coil</keyword>
<sequence>MKITSIAVTLLGILNAEAFSTPSLISSTYVTPRNSLPLYSTTAPSISEGISIGDTKGAALYIKDVAVSRGSNQILQNINLRVERGQRWGIVGPNGAGKSTLLGALTGSVRMEEGQALVAPKIDVGYLKQTAVSGSIKTVLEEASSEMKKINEAKERMELAEHKISNGDTSTDTLQELDDATTAFTNAGGWNQEQTVANVLKGLGFQQEDLSKKCSEFSGGWQMRIGLARLLLSDPSLLLLDEPSNHLDSSARDWLGKYLQNFQGSLVLVSHDEALLAKSVNNIAEISGKTLLTYVSCDYEKYLEEKEFRAKSAMAEYERNVAEAARLQAYVDKWGASATKATSAQSRVKQIEKMRKEGKLTPPPTSVVAERWKPSLELPKPPVSMGDVLLELQNADIGYEGEAPLLKNINFELKRGMKLILRGANGAGKSTLMQALRGGLPLQDGKRIENEKLRLGYFTQDLAQQLDPDARAVDLVTAYAREGEHGDITISDQQARSVMGRLGLQGDKPLRKIKELSGGEKARVALSMFALKASNVYCFDEPSNHLDVECIEALSDALRSWGGEDDKRKDGAIIVVSHDKAFCDSVGFNAVGTVKDGSLIIEERDLNEKDWQQYALNGRADAVSQEEVEEARELTPEEKEEQKRIRKQLFNAPKRIKKIEAMVEKKEERMAELDEEMMNVGNDVGVLTDLSNEKTKLEKEVMVLMEEWEELEELIAKYG</sequence>
<protein>
    <recommendedName>
        <fullName evidence="6">ABC transporter domain-containing protein</fullName>
    </recommendedName>
</protein>
<dbReference type="FunFam" id="3.40.50.300:FF:000011">
    <property type="entry name" value="Putative ABC transporter ATP-binding component"/>
    <property type="match status" value="1"/>
</dbReference>
<dbReference type="SMART" id="SM00382">
    <property type="entry name" value="AAA"/>
    <property type="match status" value="2"/>
</dbReference>
<dbReference type="Pfam" id="PF16326">
    <property type="entry name" value="ABC_tran_CTD"/>
    <property type="match status" value="1"/>
</dbReference>
<dbReference type="SUPFAM" id="SSF52540">
    <property type="entry name" value="P-loop containing nucleoside triphosphate hydrolases"/>
    <property type="match status" value="2"/>
</dbReference>
<evidence type="ECO:0000256" key="2">
    <source>
        <dbReference type="ARBA" id="ARBA00022741"/>
    </source>
</evidence>
<feature type="coiled-coil region" evidence="4">
    <location>
        <begin position="656"/>
        <end position="714"/>
    </location>
</feature>
<keyword evidence="1" id="KW-0677">Repeat</keyword>
<dbReference type="PANTHER" id="PTHR19211:SF133">
    <property type="entry name" value="ABC TRANSPORTER FAMILY PROTEIN"/>
    <property type="match status" value="1"/>
</dbReference>
<dbReference type="GO" id="GO:0003677">
    <property type="term" value="F:DNA binding"/>
    <property type="evidence" value="ECO:0007669"/>
    <property type="project" value="InterPro"/>
</dbReference>
<comment type="caution">
    <text evidence="7">The sequence shown here is derived from an EMBL/GenBank/DDBJ whole genome shotgun (WGS) entry which is preliminary data.</text>
</comment>
<feature type="domain" description="ABC transporter" evidence="6">
    <location>
        <begin position="60"/>
        <end position="313"/>
    </location>
</feature>
<evidence type="ECO:0000256" key="1">
    <source>
        <dbReference type="ARBA" id="ARBA00022737"/>
    </source>
</evidence>
<dbReference type="PANTHER" id="PTHR19211">
    <property type="entry name" value="ATP-BINDING TRANSPORT PROTEIN-RELATED"/>
    <property type="match status" value="1"/>
</dbReference>
<name>A0AAD3CZY6_9STRA</name>
<dbReference type="Pfam" id="PF12848">
    <property type="entry name" value="ABC_tran_Xtn"/>
    <property type="match status" value="1"/>
</dbReference>
<dbReference type="InterPro" id="IPR003439">
    <property type="entry name" value="ABC_transporter-like_ATP-bd"/>
</dbReference>
<keyword evidence="5" id="KW-0732">Signal</keyword>
<dbReference type="AlphaFoldDB" id="A0AAD3CZY6"/>
<dbReference type="Proteomes" id="UP001054902">
    <property type="component" value="Unassembled WGS sequence"/>
</dbReference>
<proteinExistence type="predicted"/>
<gene>
    <name evidence="7" type="ORF">CTEN210_11747</name>
</gene>
<feature type="signal peptide" evidence="5">
    <location>
        <begin position="1"/>
        <end position="18"/>
    </location>
</feature>
<keyword evidence="2" id="KW-0547">Nucleotide-binding</keyword>
<evidence type="ECO:0000259" key="6">
    <source>
        <dbReference type="PROSITE" id="PS50893"/>
    </source>
</evidence>